<protein>
    <recommendedName>
        <fullName evidence="1">Ubiquinone biosynthesis protein UbiV</fullName>
    </recommendedName>
</protein>
<feature type="binding site" evidence="1">
    <location>
        <position position="39"/>
    </location>
    <ligand>
        <name>[4Fe-4S] cluster</name>
        <dbReference type="ChEBI" id="CHEBI:49883"/>
    </ligand>
</feature>
<comment type="similarity">
    <text evidence="1">Belongs to the peptidase U32 family. UbiV subfamily.</text>
</comment>
<comment type="pathway">
    <text evidence="1">Cofactor biosynthesis; ubiquinone biosynthesis.</text>
</comment>
<comment type="function">
    <text evidence="1">Required for O(2)-independent ubiquinone (coenzyme Q) biosynthesis. Together with UbiU, is essential for the C6-hydroxylation reaction in the oxygen-independent ubiquinone biosynthesis pathway.</text>
</comment>
<feature type="binding site" evidence="1">
    <location>
        <position position="191"/>
    </location>
    <ligand>
        <name>[4Fe-4S] cluster</name>
        <dbReference type="ChEBI" id="CHEBI:49883"/>
    </ligand>
</feature>
<dbReference type="RefSeq" id="WP_203570894.1">
    <property type="nucleotide sequence ID" value="NZ_WOFE01000003.1"/>
</dbReference>
<keyword evidence="3" id="KW-1185">Reference proteome</keyword>
<dbReference type="PANTHER" id="PTHR30217:SF11">
    <property type="entry name" value="UBIQUINONE BIOSYNTHESIS PROTEIN UBIV"/>
    <property type="match status" value="1"/>
</dbReference>
<dbReference type="InterPro" id="IPR001539">
    <property type="entry name" value="Peptidase_U32"/>
</dbReference>
<proteinExistence type="inferred from homology"/>
<feature type="binding site" evidence="1">
    <location>
        <position position="187"/>
    </location>
    <ligand>
        <name>[4Fe-4S] cluster</name>
        <dbReference type="ChEBI" id="CHEBI:49883"/>
    </ligand>
</feature>
<keyword evidence="1" id="KW-0479">Metal-binding</keyword>
<dbReference type="InterPro" id="IPR043693">
    <property type="entry name" value="UbiV"/>
</dbReference>
<sequence length="294" mass="32466">MQLTLGPLLYYWPRQTTLDFYTQTADWAVETIYLGEVVCARRHEMRTADWLALGCELAQAGKKVVYCSQALLESGSDLSSLRRLASEGGVLEANDLGAVKIARDLQIPYIAGTHLNIYNGATLAWHQQAGAVRWVPPLEASRNAIAAILTEIQTPIETEVFAHGRLPLAFSARCFTARHYDLSKDACEFKCLEHADGQLLKTRDGQPFLRLNGIQTQSAACHALIHDLASARAMGVSHLRISPQAQFTDEIIAAYAAQLAQSATLDFDWQRFNPEGLANGYWHGEAGIRLKEIA</sequence>
<dbReference type="Pfam" id="PF01136">
    <property type="entry name" value="Peptidase_U32"/>
    <property type="match status" value="1"/>
</dbReference>
<dbReference type="Proteomes" id="UP001195660">
    <property type="component" value="Unassembled WGS sequence"/>
</dbReference>
<dbReference type="InterPro" id="IPR051454">
    <property type="entry name" value="RNA/ubiquinone_mod_enzymes"/>
</dbReference>
<dbReference type="HAMAP" id="MF_02233">
    <property type="entry name" value="UbiV"/>
    <property type="match status" value="1"/>
</dbReference>
<dbReference type="PANTHER" id="PTHR30217">
    <property type="entry name" value="PEPTIDASE U32 FAMILY"/>
    <property type="match status" value="1"/>
</dbReference>
<dbReference type="EMBL" id="WOFE01000003">
    <property type="protein sequence ID" value="MBM5571560.1"/>
    <property type="molecule type" value="Genomic_DNA"/>
</dbReference>
<evidence type="ECO:0000256" key="1">
    <source>
        <dbReference type="HAMAP-Rule" id="MF_02233"/>
    </source>
</evidence>
<comment type="subunit">
    <text evidence="1">Forms a heterodimer with UbiU.</text>
</comment>
<keyword evidence="1" id="KW-0004">4Fe-4S</keyword>
<comment type="cofactor">
    <cofactor evidence="1">
        <name>[4Fe-4S] cluster</name>
        <dbReference type="ChEBI" id="CHEBI:49883"/>
    </cofactor>
</comment>
<gene>
    <name evidence="1" type="primary">ubiV</name>
    <name evidence="2" type="ORF">GM173_08195</name>
</gene>
<dbReference type="NCBIfam" id="NF011991">
    <property type="entry name" value="PRK15447.1"/>
    <property type="match status" value="1"/>
</dbReference>
<keyword evidence="1" id="KW-0411">Iron-sulfur</keyword>
<feature type="binding site" evidence="1">
    <location>
        <position position="174"/>
    </location>
    <ligand>
        <name>[4Fe-4S] cluster</name>
        <dbReference type="ChEBI" id="CHEBI:49883"/>
    </ligand>
</feature>
<keyword evidence="1" id="KW-0408">Iron</keyword>
<comment type="caution">
    <text evidence="2">The sequence shown here is derived from an EMBL/GenBank/DDBJ whole genome shotgun (WGS) entry which is preliminary data.</text>
</comment>
<name>A0ABS2CBN2_9NEIS</name>
<evidence type="ECO:0000313" key="2">
    <source>
        <dbReference type="EMBL" id="MBM5571560.1"/>
    </source>
</evidence>
<evidence type="ECO:0000313" key="3">
    <source>
        <dbReference type="Proteomes" id="UP001195660"/>
    </source>
</evidence>
<keyword evidence="1" id="KW-0831">Ubiquinone biosynthesis</keyword>
<organism evidence="2 3">
    <name type="scientific">Deefgea chitinilytica</name>
    <dbReference type="NCBI Taxonomy" id="570276"/>
    <lineage>
        <taxon>Bacteria</taxon>
        <taxon>Pseudomonadati</taxon>
        <taxon>Pseudomonadota</taxon>
        <taxon>Betaproteobacteria</taxon>
        <taxon>Neisseriales</taxon>
        <taxon>Chitinibacteraceae</taxon>
        <taxon>Deefgea</taxon>
    </lineage>
</organism>
<reference evidence="2 3" key="1">
    <citation type="submission" date="2019-11" db="EMBL/GenBank/DDBJ databases">
        <title>Novel Deefgea species.</title>
        <authorList>
            <person name="Han J.-H."/>
        </authorList>
    </citation>
    <scope>NUCLEOTIDE SEQUENCE [LARGE SCALE GENOMIC DNA]</scope>
    <source>
        <strain evidence="2 3">LMG 24817</strain>
    </source>
</reference>
<accession>A0ABS2CBN2</accession>